<keyword evidence="1" id="KW-0812">Transmembrane</keyword>
<keyword evidence="1" id="KW-0472">Membrane</keyword>
<organism evidence="2 3">
    <name type="scientific">Neobacillus rhizosphaerae</name>
    <dbReference type="NCBI Taxonomy" id="2880965"/>
    <lineage>
        <taxon>Bacteria</taxon>
        <taxon>Bacillati</taxon>
        <taxon>Bacillota</taxon>
        <taxon>Bacilli</taxon>
        <taxon>Bacillales</taxon>
        <taxon>Bacillaceae</taxon>
        <taxon>Neobacillus</taxon>
    </lineage>
</organism>
<evidence type="ECO:0000313" key="3">
    <source>
        <dbReference type="Proteomes" id="UP000838308"/>
    </source>
</evidence>
<name>A0ABM9ELZ2_9BACI</name>
<proteinExistence type="predicted"/>
<evidence type="ECO:0000256" key="1">
    <source>
        <dbReference type="SAM" id="Phobius"/>
    </source>
</evidence>
<dbReference type="Proteomes" id="UP000838308">
    <property type="component" value="Unassembled WGS sequence"/>
</dbReference>
<keyword evidence="3" id="KW-1185">Reference proteome</keyword>
<reference evidence="2" key="1">
    <citation type="submission" date="2022-04" db="EMBL/GenBank/DDBJ databases">
        <authorList>
            <person name="Criscuolo A."/>
        </authorList>
    </citation>
    <scope>NUCLEOTIDE SEQUENCE</scope>
    <source>
        <strain evidence="2">CIP111895</strain>
    </source>
</reference>
<accession>A0ABM9ELZ2</accession>
<evidence type="ECO:0008006" key="4">
    <source>
        <dbReference type="Google" id="ProtNLM"/>
    </source>
</evidence>
<protein>
    <recommendedName>
        <fullName evidence="4">Sigma-Y antisigma factor component</fullName>
    </recommendedName>
</protein>
<comment type="caution">
    <text evidence="2">The sequence shown here is derived from an EMBL/GenBank/DDBJ whole genome shotgun (WGS) entry which is preliminary data.</text>
</comment>
<keyword evidence="1" id="KW-1133">Transmembrane helix</keyword>
<feature type="transmembrane region" description="Helical" evidence="1">
    <location>
        <begin position="38"/>
        <end position="57"/>
    </location>
</feature>
<evidence type="ECO:0000313" key="2">
    <source>
        <dbReference type="EMBL" id="CAH2713590.1"/>
    </source>
</evidence>
<dbReference type="RefSeq" id="WP_248733928.1">
    <property type="nucleotide sequence ID" value="NZ_CALBWS010000002.1"/>
</dbReference>
<feature type="transmembrane region" description="Helical" evidence="1">
    <location>
        <begin position="7"/>
        <end position="26"/>
    </location>
</feature>
<dbReference type="EMBL" id="CALBWS010000002">
    <property type="protein sequence ID" value="CAH2713590.1"/>
    <property type="molecule type" value="Genomic_DNA"/>
</dbReference>
<gene>
    <name evidence="2" type="ORF">BACCIP111895_00726</name>
</gene>
<sequence length="78" mass="9408">MIREHPLFTIIVVVFILLLQSIYLFLDARKRSHNYWLWGIVGLIQAPMPTLFYLIFVRKIIYKKNKKVEDPNDDDSYH</sequence>